<feature type="transmembrane region" description="Helical" evidence="1">
    <location>
        <begin position="12"/>
        <end position="31"/>
    </location>
</feature>
<dbReference type="RefSeq" id="WP_347706261.1">
    <property type="nucleotide sequence ID" value="NZ_JBDPZD010000007.1"/>
</dbReference>
<sequence>MRDERQPFRFADFSLLPPIATSLFMAIYGVMVQVDHAVLPVLLGLHAFCMAWAAAMASGRVASRVGFWVQRQAPDAALSRERRQWRRTLLWALGCGLLGPLVLASRLGDGQQWSSALWVLAETLLGAALGAWAGFAWFGLAPRRALWVWPAFPVTGFLLVAAWPRLLEMPALSAMLASLALVGAGYAGKLALQGLRQTVPLWCGMRQKPGVLPDPAVRTSPKRRWDALAFDSGPEGPERSLTRLLLNNGLVYSLVAPAGLVMGAATVTGWWIAALFVWQLQMFGWCGWLLFVRDEHRRLRLAPQGLAQGRRVAAMLLGSAAFWLCSAVLNVLVTALTFNVWEHPDAFVVLASDALLAVACAAWLRSVANRRSAVGAGALGYGLLHAGLAWGMAALGQPLERGATLALWQTAIALLVFEAARRRWMRRSLHGRSFRPYA</sequence>
<feature type="transmembrane region" description="Helical" evidence="1">
    <location>
        <begin position="376"/>
        <end position="396"/>
    </location>
</feature>
<keyword evidence="1" id="KW-0812">Transmembrane</keyword>
<feature type="transmembrane region" description="Helical" evidence="1">
    <location>
        <begin position="402"/>
        <end position="420"/>
    </location>
</feature>
<keyword evidence="1" id="KW-1133">Transmembrane helix</keyword>
<reference evidence="2 3" key="1">
    <citation type="submission" date="2024-05" db="EMBL/GenBank/DDBJ databases">
        <title>Roseateles sp. DJS-2-20 16S ribosomal RNA gene Genome sequencing and assembly.</title>
        <authorList>
            <person name="Woo H."/>
        </authorList>
    </citation>
    <scope>NUCLEOTIDE SEQUENCE [LARGE SCALE GENOMIC DNA]</scope>
    <source>
        <strain evidence="2 3">DJS-2-20</strain>
    </source>
</reference>
<dbReference type="EMBL" id="JBDPZD010000007">
    <property type="protein sequence ID" value="MEO3693446.1"/>
    <property type="molecule type" value="Genomic_DNA"/>
</dbReference>
<feature type="transmembrane region" description="Helical" evidence="1">
    <location>
        <begin position="270"/>
        <end position="291"/>
    </location>
</feature>
<evidence type="ECO:0000313" key="3">
    <source>
        <dbReference type="Proteomes" id="UP001495147"/>
    </source>
</evidence>
<feature type="transmembrane region" description="Helical" evidence="1">
    <location>
        <begin position="169"/>
        <end position="187"/>
    </location>
</feature>
<dbReference type="Proteomes" id="UP001495147">
    <property type="component" value="Unassembled WGS sequence"/>
</dbReference>
<accession>A0ABV0G6T9</accession>
<name>A0ABV0G6T9_9BURK</name>
<organism evidence="2 3">
    <name type="scientific">Roseateles paludis</name>
    <dbReference type="NCBI Taxonomy" id="3145238"/>
    <lineage>
        <taxon>Bacteria</taxon>
        <taxon>Pseudomonadati</taxon>
        <taxon>Pseudomonadota</taxon>
        <taxon>Betaproteobacteria</taxon>
        <taxon>Burkholderiales</taxon>
        <taxon>Sphaerotilaceae</taxon>
        <taxon>Roseateles</taxon>
    </lineage>
</organism>
<feature type="transmembrane region" description="Helical" evidence="1">
    <location>
        <begin position="346"/>
        <end position="364"/>
    </location>
</feature>
<feature type="transmembrane region" description="Helical" evidence="1">
    <location>
        <begin position="117"/>
        <end position="138"/>
    </location>
</feature>
<gene>
    <name evidence="2" type="ORF">ABDJ85_18385</name>
</gene>
<evidence type="ECO:0000313" key="2">
    <source>
        <dbReference type="EMBL" id="MEO3693446.1"/>
    </source>
</evidence>
<keyword evidence="1" id="KW-0472">Membrane</keyword>
<feature type="transmembrane region" description="Helical" evidence="1">
    <location>
        <begin position="312"/>
        <end position="340"/>
    </location>
</feature>
<feature type="transmembrane region" description="Helical" evidence="1">
    <location>
        <begin position="37"/>
        <end position="55"/>
    </location>
</feature>
<feature type="transmembrane region" description="Helical" evidence="1">
    <location>
        <begin position="244"/>
        <end position="264"/>
    </location>
</feature>
<feature type="transmembrane region" description="Helical" evidence="1">
    <location>
        <begin position="145"/>
        <end position="163"/>
    </location>
</feature>
<evidence type="ECO:0000256" key="1">
    <source>
        <dbReference type="SAM" id="Phobius"/>
    </source>
</evidence>
<keyword evidence="3" id="KW-1185">Reference proteome</keyword>
<proteinExistence type="predicted"/>
<feature type="transmembrane region" description="Helical" evidence="1">
    <location>
        <begin position="88"/>
        <end position="105"/>
    </location>
</feature>
<comment type="caution">
    <text evidence="2">The sequence shown here is derived from an EMBL/GenBank/DDBJ whole genome shotgun (WGS) entry which is preliminary data.</text>
</comment>
<protein>
    <submittedName>
        <fullName evidence="2">Uncharacterized protein</fullName>
    </submittedName>
</protein>